<accession>A0A9W7EBC3</accession>
<organism evidence="9 10">
    <name type="scientific">Triparma retinervis</name>
    <dbReference type="NCBI Taxonomy" id="2557542"/>
    <lineage>
        <taxon>Eukaryota</taxon>
        <taxon>Sar</taxon>
        <taxon>Stramenopiles</taxon>
        <taxon>Ochrophyta</taxon>
        <taxon>Bolidophyceae</taxon>
        <taxon>Parmales</taxon>
        <taxon>Triparmaceae</taxon>
        <taxon>Triparma</taxon>
    </lineage>
</organism>
<keyword evidence="5 6" id="KW-0067">ATP-binding</keyword>
<feature type="compositionally biased region" description="Low complexity" evidence="7">
    <location>
        <begin position="372"/>
        <end position="383"/>
    </location>
</feature>
<dbReference type="GO" id="GO:0009966">
    <property type="term" value="P:regulation of signal transduction"/>
    <property type="evidence" value="ECO:0007669"/>
    <property type="project" value="TreeGrafter"/>
</dbReference>
<keyword evidence="3 6" id="KW-0547">Nucleotide-binding</keyword>
<keyword evidence="10" id="KW-1185">Reference proteome</keyword>
<dbReference type="GO" id="GO:0004703">
    <property type="term" value="F:G protein-coupled receptor kinase activity"/>
    <property type="evidence" value="ECO:0007669"/>
    <property type="project" value="TreeGrafter"/>
</dbReference>
<dbReference type="AlphaFoldDB" id="A0A9W7EBC3"/>
<dbReference type="PANTHER" id="PTHR24355">
    <property type="entry name" value="G PROTEIN-COUPLED RECEPTOR KINASE/RIBOSOMAL PROTEIN S6 KINASE"/>
    <property type="match status" value="1"/>
</dbReference>
<sequence>MGNCFSEEEYDMSKLGFNFFSEERIIGKGGFGIVYAVRKKFASDEENMRFFAAKELDKYKICMVKGLPQMILNELKIMIEISEGFGGRGAKFLMNMVSWSRVCPAGHDFFGMGVMLYVMFTCQYPFSKFGNFNTVIAAHLSEISVGHPGVDRKSPVDESPSQKDISYAEGNGSAASSALREAALELEASALPAHYQLDEKQLRRLPNSESKEFIKGLLMMNERYRLGARGASQLMKHKFFDGVDFEAIKAHTAIPPSIPDTSRASVHTGEMDLMKLLGGLDPNEEENKPVLTEEQQNLFKDFKYNPYLTNPHKNQMNRTQMRRMSLAPEDEVMLPNGSGQDSDKDDSGDNNIEADTKKSLGGNAVVKKRRGSGSFRKSSSPNNLLLDDLENITEERIDPRTGRAITSENPYNNYDPDNLGNLPKNTLTPSHAMGSKKIFPMETVQDVATPLGSKYEVDASGGNSSSLLPEFEAATQEQTKKQGELMKGGYPETERLLDEKKKLDAMLEETMLLLEKAPDSLRTVYEQAVVKCKADLEEIVDKLDQTRGGRRLTITNSPQFTLAKLRFEAEGKT</sequence>
<dbReference type="PROSITE" id="PS00107">
    <property type="entry name" value="PROTEIN_KINASE_ATP"/>
    <property type="match status" value="1"/>
</dbReference>
<evidence type="ECO:0000256" key="3">
    <source>
        <dbReference type="ARBA" id="ARBA00022741"/>
    </source>
</evidence>
<feature type="domain" description="AGC-kinase C-terminal" evidence="8">
    <location>
        <begin position="241"/>
        <end position="314"/>
    </location>
</feature>
<dbReference type="Gene3D" id="3.30.200.20">
    <property type="entry name" value="Phosphorylase Kinase, domain 1"/>
    <property type="match status" value="1"/>
</dbReference>
<dbReference type="SUPFAM" id="SSF56112">
    <property type="entry name" value="Protein kinase-like (PK-like)"/>
    <property type="match status" value="1"/>
</dbReference>
<comment type="caution">
    <text evidence="9">The sequence shown here is derived from an EMBL/GenBank/DDBJ whole genome shotgun (WGS) entry which is preliminary data.</text>
</comment>
<dbReference type="Gene3D" id="1.10.510.10">
    <property type="entry name" value="Transferase(Phosphotransferase) domain 1"/>
    <property type="match status" value="1"/>
</dbReference>
<gene>
    <name evidence="9" type="ORF">TrRE_jg2147</name>
</gene>
<evidence type="ECO:0000313" key="9">
    <source>
        <dbReference type="EMBL" id="GMH69913.1"/>
    </source>
</evidence>
<feature type="region of interest" description="Disordered" evidence="7">
    <location>
        <begin position="148"/>
        <end position="169"/>
    </location>
</feature>
<evidence type="ECO:0000313" key="10">
    <source>
        <dbReference type="Proteomes" id="UP001165082"/>
    </source>
</evidence>
<dbReference type="PANTHER" id="PTHR24355:SF30">
    <property type="entry name" value="SERINE_THREONINE-PROTEIN KINASE 32B ISOFORM X1"/>
    <property type="match status" value="1"/>
</dbReference>
<dbReference type="InterPro" id="IPR000961">
    <property type="entry name" value="AGC-kinase_C"/>
</dbReference>
<keyword evidence="1" id="KW-0723">Serine/threonine-protein kinase</keyword>
<dbReference type="GO" id="GO:0001664">
    <property type="term" value="F:G protein-coupled receptor binding"/>
    <property type="evidence" value="ECO:0007669"/>
    <property type="project" value="TreeGrafter"/>
</dbReference>
<reference evidence="9" key="1">
    <citation type="submission" date="2022-07" db="EMBL/GenBank/DDBJ databases">
        <title>Genome analysis of Parmales, a sister group of diatoms, reveals the evolutionary specialization of diatoms from phago-mixotrophs to photoautotrophs.</title>
        <authorList>
            <person name="Ban H."/>
            <person name="Sato S."/>
            <person name="Yoshikawa S."/>
            <person name="Kazumasa Y."/>
            <person name="Nakamura Y."/>
            <person name="Ichinomiya M."/>
            <person name="Saitoh K."/>
            <person name="Sato N."/>
            <person name="Blanc-Mathieu R."/>
            <person name="Endo H."/>
            <person name="Kuwata A."/>
            <person name="Ogata H."/>
        </authorList>
    </citation>
    <scope>NUCLEOTIDE SEQUENCE</scope>
</reference>
<evidence type="ECO:0000256" key="4">
    <source>
        <dbReference type="ARBA" id="ARBA00022777"/>
    </source>
</evidence>
<keyword evidence="4" id="KW-0418">Kinase</keyword>
<dbReference type="GO" id="GO:0005524">
    <property type="term" value="F:ATP binding"/>
    <property type="evidence" value="ECO:0007669"/>
    <property type="project" value="UniProtKB-UniRule"/>
</dbReference>
<proteinExistence type="predicted"/>
<dbReference type="EMBL" id="BRXZ01001386">
    <property type="protein sequence ID" value="GMH69913.1"/>
    <property type="molecule type" value="Genomic_DNA"/>
</dbReference>
<evidence type="ECO:0000256" key="2">
    <source>
        <dbReference type="ARBA" id="ARBA00022679"/>
    </source>
</evidence>
<keyword evidence="2" id="KW-0808">Transferase</keyword>
<feature type="region of interest" description="Disordered" evidence="7">
    <location>
        <begin position="331"/>
        <end position="383"/>
    </location>
</feature>
<evidence type="ECO:0000256" key="5">
    <source>
        <dbReference type="ARBA" id="ARBA00022840"/>
    </source>
</evidence>
<dbReference type="Proteomes" id="UP001165082">
    <property type="component" value="Unassembled WGS sequence"/>
</dbReference>
<dbReference type="InterPro" id="IPR011009">
    <property type="entry name" value="Kinase-like_dom_sf"/>
</dbReference>
<dbReference type="PROSITE" id="PS51285">
    <property type="entry name" value="AGC_KINASE_CTER"/>
    <property type="match status" value="1"/>
</dbReference>
<dbReference type="InterPro" id="IPR017441">
    <property type="entry name" value="Protein_kinase_ATP_BS"/>
</dbReference>
<dbReference type="OrthoDB" id="4062651at2759"/>
<name>A0A9W7EBC3_9STRA</name>
<evidence type="ECO:0000256" key="7">
    <source>
        <dbReference type="SAM" id="MobiDB-lite"/>
    </source>
</evidence>
<protein>
    <recommendedName>
        <fullName evidence="8">AGC-kinase C-terminal domain-containing protein</fullName>
    </recommendedName>
</protein>
<dbReference type="InterPro" id="IPR000719">
    <property type="entry name" value="Prot_kinase_dom"/>
</dbReference>
<dbReference type="GO" id="GO:0007186">
    <property type="term" value="P:G protein-coupled receptor signaling pathway"/>
    <property type="evidence" value="ECO:0007669"/>
    <property type="project" value="TreeGrafter"/>
</dbReference>
<feature type="binding site" evidence="6">
    <location>
        <position position="54"/>
    </location>
    <ligand>
        <name>ATP</name>
        <dbReference type="ChEBI" id="CHEBI:30616"/>
    </ligand>
</feature>
<dbReference type="SMART" id="SM00220">
    <property type="entry name" value="S_TKc"/>
    <property type="match status" value="1"/>
</dbReference>
<evidence type="ECO:0000259" key="8">
    <source>
        <dbReference type="PROSITE" id="PS51285"/>
    </source>
</evidence>
<evidence type="ECO:0000256" key="1">
    <source>
        <dbReference type="ARBA" id="ARBA00022527"/>
    </source>
</evidence>
<evidence type="ECO:0000256" key="6">
    <source>
        <dbReference type="PROSITE-ProRule" id="PRU10141"/>
    </source>
</evidence>